<protein>
    <submittedName>
        <fullName evidence="1">Uncharacterized protein</fullName>
    </submittedName>
</protein>
<reference evidence="1" key="2">
    <citation type="submission" date="2022-01" db="EMBL/GenBank/DDBJ databases">
        <authorList>
            <person name="Yamashiro T."/>
            <person name="Shiraishi A."/>
            <person name="Satake H."/>
            <person name="Nakayama K."/>
        </authorList>
    </citation>
    <scope>NUCLEOTIDE SEQUENCE</scope>
</reference>
<name>A0ABQ5GY92_9ASTR</name>
<dbReference type="EMBL" id="BQNB010019009">
    <property type="protein sequence ID" value="GJT80613.1"/>
    <property type="molecule type" value="Genomic_DNA"/>
</dbReference>
<reference evidence="1" key="1">
    <citation type="journal article" date="2022" name="Int. J. Mol. Sci.">
        <title>Draft Genome of Tanacetum Coccineum: Genomic Comparison of Closely Related Tanacetum-Family Plants.</title>
        <authorList>
            <person name="Yamashiro T."/>
            <person name="Shiraishi A."/>
            <person name="Nakayama K."/>
            <person name="Satake H."/>
        </authorList>
    </citation>
    <scope>NUCLEOTIDE SEQUENCE</scope>
</reference>
<dbReference type="Proteomes" id="UP001151760">
    <property type="component" value="Unassembled WGS sequence"/>
</dbReference>
<organism evidence="1 2">
    <name type="scientific">Tanacetum coccineum</name>
    <dbReference type="NCBI Taxonomy" id="301880"/>
    <lineage>
        <taxon>Eukaryota</taxon>
        <taxon>Viridiplantae</taxon>
        <taxon>Streptophyta</taxon>
        <taxon>Embryophyta</taxon>
        <taxon>Tracheophyta</taxon>
        <taxon>Spermatophyta</taxon>
        <taxon>Magnoliopsida</taxon>
        <taxon>eudicotyledons</taxon>
        <taxon>Gunneridae</taxon>
        <taxon>Pentapetalae</taxon>
        <taxon>asterids</taxon>
        <taxon>campanulids</taxon>
        <taxon>Asterales</taxon>
        <taxon>Asteraceae</taxon>
        <taxon>Asteroideae</taxon>
        <taxon>Anthemideae</taxon>
        <taxon>Anthemidinae</taxon>
        <taxon>Tanacetum</taxon>
    </lineage>
</organism>
<evidence type="ECO:0000313" key="1">
    <source>
        <dbReference type="EMBL" id="GJT80613.1"/>
    </source>
</evidence>
<gene>
    <name evidence="1" type="ORF">Tco_1054955</name>
</gene>
<sequence length="194" mass="22314">MERDRLPVIEVMVDSFCSHFSDSENDDIIPCVYACSDSLLLTLLCYDDIHDVTPRVSALAGCERLVSEPLVIENIYPSCVILVMSPLARASRAKFHWGTTFATGRKCFTNPKTKLRMKHTNRRVRIPKGLYPRRIEDKLTKKQVGGKWILVKEMLMISKDGEISEFPEYHSSRVEEPKQPRVLNKYGFVDHLEL</sequence>
<accession>A0ABQ5GY92</accession>
<proteinExistence type="predicted"/>
<keyword evidence="2" id="KW-1185">Reference proteome</keyword>
<comment type="caution">
    <text evidence="1">The sequence shown here is derived from an EMBL/GenBank/DDBJ whole genome shotgun (WGS) entry which is preliminary data.</text>
</comment>
<evidence type="ECO:0000313" key="2">
    <source>
        <dbReference type="Proteomes" id="UP001151760"/>
    </source>
</evidence>